<gene>
    <name evidence="3" type="ORF">HA50_23560</name>
</gene>
<protein>
    <submittedName>
        <fullName evidence="3">Glycine/betaine ABC transporter substrate-binding protein</fullName>
    </submittedName>
</protein>
<dbReference type="RefSeq" id="WP_084879310.1">
    <property type="nucleotide sequence ID" value="NZ_JAGGMY010000005.1"/>
</dbReference>
<feature type="chain" id="PRO_5013230582" evidence="1">
    <location>
        <begin position="23"/>
        <end position="290"/>
    </location>
</feature>
<dbReference type="SUPFAM" id="SSF53850">
    <property type="entry name" value="Periplasmic binding protein-like II"/>
    <property type="match status" value="1"/>
</dbReference>
<dbReference type="OrthoDB" id="9781705at2"/>
<dbReference type="GO" id="GO:0022857">
    <property type="term" value="F:transmembrane transporter activity"/>
    <property type="evidence" value="ECO:0007669"/>
    <property type="project" value="InterPro"/>
</dbReference>
<proteinExistence type="predicted"/>
<organism evidence="3 4">
    <name type="scientific">Pantoea cypripedii</name>
    <name type="common">Pectobacterium cypripedii</name>
    <name type="synonym">Erwinia cypripedii</name>
    <dbReference type="NCBI Taxonomy" id="55209"/>
    <lineage>
        <taxon>Bacteria</taxon>
        <taxon>Pseudomonadati</taxon>
        <taxon>Pseudomonadota</taxon>
        <taxon>Gammaproteobacteria</taxon>
        <taxon>Enterobacterales</taxon>
        <taxon>Erwiniaceae</taxon>
        <taxon>Pantoea</taxon>
    </lineage>
</organism>
<evidence type="ECO:0000259" key="2">
    <source>
        <dbReference type="Pfam" id="PF04069"/>
    </source>
</evidence>
<feature type="domain" description="ABC-type glycine betaine transport system substrate-binding" evidence="2">
    <location>
        <begin position="26"/>
        <end position="285"/>
    </location>
</feature>
<accession>A0A1X1EL88</accession>
<keyword evidence="1" id="KW-0732">Signal</keyword>
<dbReference type="STRING" id="55209.HA50_23560"/>
<evidence type="ECO:0000313" key="4">
    <source>
        <dbReference type="Proteomes" id="UP000193749"/>
    </source>
</evidence>
<sequence>MKLSHLFAVSLFSLAFVQASYAATPATIIVGSADFPESQLLATIYADALAAKNIHVERKMNIGSREVYMPALTDGSINLIPEYTGAALQYFDKSSTAKSSDQVTSDLKKVLPKGIAMLTPSQAQDVVTLAVTKKTASEYNLKDIDDLKDHSKNMILGGPAEWKTRPEGIPGLKSVYGLNFKSYKTLDVCGPLTLSALEHGQVNVACVFSTDPAINTKNLVSLKDTKNLNPVQNVVPLLSAAKADKTVSDTLNAISQALTTEDLIAMNARLNDHDDFDTIANDWLKAHKIN</sequence>
<dbReference type="Pfam" id="PF04069">
    <property type="entry name" value="OpuAC"/>
    <property type="match status" value="1"/>
</dbReference>
<dbReference type="GO" id="GO:0043190">
    <property type="term" value="C:ATP-binding cassette (ABC) transporter complex"/>
    <property type="evidence" value="ECO:0007669"/>
    <property type="project" value="InterPro"/>
</dbReference>
<name>A0A1X1EL88_PANCY</name>
<dbReference type="EMBL" id="MLJI01000002">
    <property type="protein sequence ID" value="ORM89592.1"/>
    <property type="molecule type" value="Genomic_DNA"/>
</dbReference>
<dbReference type="CDD" id="cd13606">
    <property type="entry name" value="PBP2_ProX_like"/>
    <property type="match status" value="1"/>
</dbReference>
<comment type="caution">
    <text evidence="3">The sequence shown here is derived from an EMBL/GenBank/DDBJ whole genome shotgun (WGS) entry which is preliminary data.</text>
</comment>
<dbReference type="AlphaFoldDB" id="A0A1X1EL88"/>
<evidence type="ECO:0000256" key="1">
    <source>
        <dbReference type="SAM" id="SignalP"/>
    </source>
</evidence>
<dbReference type="Gene3D" id="3.40.190.10">
    <property type="entry name" value="Periplasmic binding protein-like II"/>
    <property type="match status" value="1"/>
</dbReference>
<reference evidence="3 4" key="1">
    <citation type="journal article" date="2017" name="Antonie Van Leeuwenhoek">
        <title>Phylogenomic resolution of the bacterial genus Pantoea and its relationship with Erwinia and Tatumella.</title>
        <authorList>
            <person name="Palmer M."/>
            <person name="Steenkamp E.T."/>
            <person name="Coetzee M.P."/>
            <person name="Chan W.Y."/>
            <person name="van Zyl E."/>
            <person name="De Maayer P."/>
            <person name="Coutinho T.A."/>
            <person name="Blom J."/>
            <person name="Smits T.H."/>
            <person name="Duffy B."/>
            <person name="Venter S.N."/>
        </authorList>
    </citation>
    <scope>NUCLEOTIDE SEQUENCE [LARGE SCALE GENOMIC DNA]</scope>
    <source>
        <strain evidence="3 4">LMG 2657</strain>
    </source>
</reference>
<dbReference type="InterPro" id="IPR007210">
    <property type="entry name" value="ABC_Gly_betaine_transp_sub-bd"/>
</dbReference>
<keyword evidence="4" id="KW-1185">Reference proteome</keyword>
<dbReference type="Proteomes" id="UP000193749">
    <property type="component" value="Unassembled WGS sequence"/>
</dbReference>
<feature type="signal peptide" evidence="1">
    <location>
        <begin position="1"/>
        <end position="22"/>
    </location>
</feature>
<evidence type="ECO:0000313" key="3">
    <source>
        <dbReference type="EMBL" id="ORM89592.1"/>
    </source>
</evidence>
<dbReference type="Gene3D" id="3.40.190.120">
    <property type="entry name" value="Osmoprotection protein (prox), domain 2"/>
    <property type="match status" value="1"/>
</dbReference>